<dbReference type="Proteomes" id="UP001519272">
    <property type="component" value="Unassembled WGS sequence"/>
</dbReference>
<protein>
    <submittedName>
        <fullName evidence="1">Uncharacterized protein YqfB (UPF0267 family)</fullName>
    </submittedName>
</protein>
<evidence type="ECO:0000313" key="1">
    <source>
        <dbReference type="EMBL" id="MBP1907070.1"/>
    </source>
</evidence>
<organism evidence="1 2">
    <name type="scientific">Paenibacillus turicensis</name>
    <dbReference type="NCBI Taxonomy" id="160487"/>
    <lineage>
        <taxon>Bacteria</taxon>
        <taxon>Bacillati</taxon>
        <taxon>Bacillota</taxon>
        <taxon>Bacilli</taxon>
        <taxon>Bacillales</taxon>
        <taxon>Paenibacillaceae</taxon>
        <taxon>Paenibacillus</taxon>
    </lineage>
</organism>
<accession>A0ABS4FWW9</accession>
<keyword evidence="2" id="KW-1185">Reference proteome</keyword>
<gene>
    <name evidence="1" type="ORF">J2Z32_003735</name>
</gene>
<name>A0ABS4FWW9_9BACL</name>
<proteinExistence type="predicted"/>
<reference evidence="1 2" key="1">
    <citation type="submission" date="2021-03" db="EMBL/GenBank/DDBJ databases">
        <title>Genomic Encyclopedia of Type Strains, Phase IV (KMG-IV): sequencing the most valuable type-strain genomes for metagenomic binning, comparative biology and taxonomic classification.</title>
        <authorList>
            <person name="Goeker M."/>
        </authorList>
    </citation>
    <scope>NUCLEOTIDE SEQUENCE [LARGE SCALE GENOMIC DNA]</scope>
    <source>
        <strain evidence="1 2">DSM 14349</strain>
    </source>
</reference>
<dbReference type="RefSeq" id="WP_210090655.1">
    <property type="nucleotide sequence ID" value="NZ_JAGGKG010000021.1"/>
</dbReference>
<sequence length="147" mass="16597">MYKLVSGQLYKIEKIPTSTQNAVITTPLYPVVGYDLEEPIEFDSYPEKEEREGKVAELHYKEGQLIWVYTNEPEKELTETDVIGIQHVKLQLTVLEMKKQLETLIADSEKKTAEIIELTTQNQVLGSLLSSLKLQVLAMKGGNDASV</sequence>
<comment type="caution">
    <text evidence="1">The sequence shown here is derived from an EMBL/GenBank/DDBJ whole genome shotgun (WGS) entry which is preliminary data.</text>
</comment>
<dbReference type="EMBL" id="JAGGKG010000021">
    <property type="protein sequence ID" value="MBP1907070.1"/>
    <property type="molecule type" value="Genomic_DNA"/>
</dbReference>
<evidence type="ECO:0000313" key="2">
    <source>
        <dbReference type="Proteomes" id="UP001519272"/>
    </source>
</evidence>